<keyword evidence="7" id="KW-0720">Serine protease</keyword>
<dbReference type="EMBL" id="JAOTOJ010000009">
    <property type="protein sequence ID" value="KAK9395512.1"/>
    <property type="molecule type" value="Genomic_DNA"/>
</dbReference>
<dbReference type="CDD" id="cd00190">
    <property type="entry name" value="Tryp_SPc"/>
    <property type="match status" value="1"/>
</dbReference>
<dbReference type="PROSITE" id="PS50240">
    <property type="entry name" value="TRYPSIN_DOM"/>
    <property type="match status" value="1"/>
</dbReference>
<dbReference type="AlphaFoldDB" id="A0AAW1B0R6"/>
<proteinExistence type="predicted"/>
<dbReference type="Pfam" id="PF00089">
    <property type="entry name" value="Trypsin"/>
    <property type="match status" value="1"/>
</dbReference>
<feature type="domain" description="Peptidase S1" evidence="10">
    <location>
        <begin position="1"/>
        <end position="144"/>
    </location>
</feature>
<keyword evidence="5" id="KW-0732">Signal</keyword>
<dbReference type="SUPFAM" id="SSF50494">
    <property type="entry name" value="Trypsin-like serine proteases"/>
    <property type="match status" value="1"/>
</dbReference>
<dbReference type="GO" id="GO:0004252">
    <property type="term" value="F:serine-type endopeptidase activity"/>
    <property type="evidence" value="ECO:0007669"/>
    <property type="project" value="InterPro"/>
</dbReference>
<keyword evidence="6" id="KW-0378">Hydrolase</keyword>
<keyword evidence="3" id="KW-0964">Secreted</keyword>
<keyword evidence="8" id="KW-1015">Disulfide bond</keyword>
<evidence type="ECO:0000313" key="12">
    <source>
        <dbReference type="Proteomes" id="UP001474421"/>
    </source>
</evidence>
<keyword evidence="9" id="KW-0325">Glycoprotein</keyword>
<dbReference type="PANTHER" id="PTHR24253:SF144">
    <property type="entry name" value="CHYMOTRYPSIN-LIKE PROTEASE CTRL-1-RELATED"/>
    <property type="match status" value="1"/>
</dbReference>
<organism evidence="11 12">
    <name type="scientific">Crotalus adamanteus</name>
    <name type="common">Eastern diamondback rattlesnake</name>
    <dbReference type="NCBI Taxonomy" id="8729"/>
    <lineage>
        <taxon>Eukaryota</taxon>
        <taxon>Metazoa</taxon>
        <taxon>Chordata</taxon>
        <taxon>Craniata</taxon>
        <taxon>Vertebrata</taxon>
        <taxon>Euteleostomi</taxon>
        <taxon>Lepidosauria</taxon>
        <taxon>Squamata</taxon>
        <taxon>Bifurcata</taxon>
        <taxon>Unidentata</taxon>
        <taxon>Episquamata</taxon>
        <taxon>Toxicofera</taxon>
        <taxon>Serpentes</taxon>
        <taxon>Colubroidea</taxon>
        <taxon>Viperidae</taxon>
        <taxon>Crotalinae</taxon>
        <taxon>Crotalus</taxon>
    </lineage>
</organism>
<dbReference type="GO" id="GO:0006508">
    <property type="term" value="P:proteolysis"/>
    <property type="evidence" value="ECO:0007669"/>
    <property type="project" value="UniProtKB-KW"/>
</dbReference>
<keyword evidence="12" id="KW-1185">Reference proteome</keyword>
<evidence type="ECO:0000256" key="2">
    <source>
        <dbReference type="ARBA" id="ARBA00011245"/>
    </source>
</evidence>
<evidence type="ECO:0000259" key="10">
    <source>
        <dbReference type="PROSITE" id="PS50240"/>
    </source>
</evidence>
<dbReference type="Proteomes" id="UP001474421">
    <property type="component" value="Unassembled WGS sequence"/>
</dbReference>
<name>A0AAW1B0R6_CROAD</name>
<evidence type="ECO:0000313" key="11">
    <source>
        <dbReference type="EMBL" id="KAK9395512.1"/>
    </source>
</evidence>
<protein>
    <submittedName>
        <fullName evidence="11">Serine protease 27-like</fullName>
    </submittedName>
</protein>
<dbReference type="SMART" id="SM00020">
    <property type="entry name" value="Tryp_SPc"/>
    <property type="match status" value="1"/>
</dbReference>
<evidence type="ECO:0000256" key="9">
    <source>
        <dbReference type="ARBA" id="ARBA00023180"/>
    </source>
</evidence>
<accession>A0AAW1B0R6</accession>
<dbReference type="InterPro" id="IPR001254">
    <property type="entry name" value="Trypsin_dom"/>
</dbReference>
<evidence type="ECO:0000256" key="1">
    <source>
        <dbReference type="ARBA" id="ARBA00004613"/>
    </source>
</evidence>
<comment type="subunit">
    <text evidence="2">Monomer.</text>
</comment>
<comment type="caution">
    <text evidence="11">The sequence shown here is derived from an EMBL/GenBank/DDBJ whole genome shotgun (WGS) entry which is preliminary data.</text>
</comment>
<evidence type="ECO:0000256" key="5">
    <source>
        <dbReference type="ARBA" id="ARBA00022729"/>
    </source>
</evidence>
<dbReference type="InterPro" id="IPR043504">
    <property type="entry name" value="Peptidase_S1_PA_chymotrypsin"/>
</dbReference>
<dbReference type="InterPro" id="IPR009003">
    <property type="entry name" value="Peptidase_S1_PA"/>
</dbReference>
<dbReference type="Gene3D" id="2.40.10.10">
    <property type="entry name" value="Trypsin-like serine proteases"/>
    <property type="match status" value="2"/>
</dbReference>
<dbReference type="PANTHER" id="PTHR24253">
    <property type="entry name" value="TRANSMEMBRANE PROTEASE SERINE"/>
    <property type="match status" value="1"/>
</dbReference>
<gene>
    <name evidence="11" type="ORF">NXF25_018873</name>
</gene>
<evidence type="ECO:0000256" key="8">
    <source>
        <dbReference type="ARBA" id="ARBA00023157"/>
    </source>
</evidence>
<evidence type="ECO:0000256" key="3">
    <source>
        <dbReference type="ARBA" id="ARBA00022525"/>
    </source>
</evidence>
<evidence type="ECO:0000256" key="7">
    <source>
        <dbReference type="ARBA" id="ARBA00022825"/>
    </source>
</evidence>
<evidence type="ECO:0000256" key="4">
    <source>
        <dbReference type="ARBA" id="ARBA00022670"/>
    </source>
</evidence>
<sequence>MVTSAVKRVISHPDYNGKDGSIGDIALVELNSPVTFNDYILPICLPASSVEFPAKTKCWVTGWGWIGYSEDMASPKILQEVDVPIIDRDTCNNLYNISKGYQLQTDLVKADMICAGYKEGGKDACQAPTGTLDVNDVELAMPAQ</sequence>
<keyword evidence="4 11" id="KW-0645">Protease</keyword>
<evidence type="ECO:0000256" key="6">
    <source>
        <dbReference type="ARBA" id="ARBA00022801"/>
    </source>
</evidence>
<reference evidence="11 12" key="1">
    <citation type="journal article" date="2024" name="Proc. Natl. Acad. Sci. U.S.A.">
        <title>The genetic regulatory architecture and epigenomic basis for age-related changes in rattlesnake venom.</title>
        <authorList>
            <person name="Hogan M.P."/>
            <person name="Holding M.L."/>
            <person name="Nystrom G.S."/>
            <person name="Colston T.J."/>
            <person name="Bartlett D.A."/>
            <person name="Mason A.J."/>
            <person name="Ellsworth S.A."/>
            <person name="Rautsaw R.M."/>
            <person name="Lawrence K.C."/>
            <person name="Strickland J.L."/>
            <person name="He B."/>
            <person name="Fraser P."/>
            <person name="Margres M.J."/>
            <person name="Gilbert D.M."/>
            <person name="Gibbs H.L."/>
            <person name="Parkinson C.L."/>
            <person name="Rokyta D.R."/>
        </authorList>
    </citation>
    <scope>NUCLEOTIDE SEQUENCE [LARGE SCALE GENOMIC DNA]</scope>
    <source>
        <strain evidence="11">DRR0105</strain>
    </source>
</reference>
<comment type="subcellular location">
    <subcellularLocation>
        <location evidence="1">Secreted</location>
    </subcellularLocation>
</comment>
<dbReference type="GO" id="GO:0005576">
    <property type="term" value="C:extracellular region"/>
    <property type="evidence" value="ECO:0007669"/>
    <property type="project" value="UniProtKB-SubCell"/>
</dbReference>